<gene>
    <name evidence="6" type="ORF">SCF082_LOCUS22551</name>
</gene>
<keyword evidence="2" id="KW-0802">TPR repeat</keyword>
<evidence type="ECO:0000256" key="4">
    <source>
        <dbReference type="SAM" id="MobiDB-lite"/>
    </source>
</evidence>
<dbReference type="SUPFAM" id="SSF48452">
    <property type="entry name" value="TPR-like"/>
    <property type="match status" value="1"/>
</dbReference>
<feature type="compositionally biased region" description="Acidic residues" evidence="4">
    <location>
        <begin position="684"/>
        <end position="702"/>
    </location>
</feature>
<feature type="compositionally biased region" description="Polar residues" evidence="4">
    <location>
        <begin position="878"/>
        <end position="887"/>
    </location>
</feature>
<feature type="compositionally biased region" description="Acidic residues" evidence="4">
    <location>
        <begin position="161"/>
        <end position="170"/>
    </location>
</feature>
<protein>
    <submittedName>
        <fullName evidence="6">DnaJ homolog subfamily C member 7 homolog</fullName>
    </submittedName>
</protein>
<dbReference type="Gene3D" id="1.10.287.110">
    <property type="entry name" value="DnaJ domain"/>
    <property type="match status" value="1"/>
</dbReference>
<feature type="compositionally biased region" description="Basic and acidic residues" evidence="4">
    <location>
        <begin position="14"/>
        <end position="31"/>
    </location>
</feature>
<dbReference type="Pfam" id="PF00226">
    <property type="entry name" value="DnaJ"/>
    <property type="match status" value="1"/>
</dbReference>
<keyword evidence="1" id="KW-0677">Repeat</keyword>
<dbReference type="PANTHER" id="PTHR45188">
    <property type="entry name" value="DNAJ PROTEIN P58IPK HOMOLOG"/>
    <property type="match status" value="1"/>
</dbReference>
<feature type="compositionally biased region" description="Polar residues" evidence="4">
    <location>
        <begin position="1"/>
        <end position="11"/>
    </location>
</feature>
<dbReference type="SUPFAM" id="SSF48403">
    <property type="entry name" value="Ankyrin repeat"/>
    <property type="match status" value="1"/>
</dbReference>
<dbReference type="PRINTS" id="PR00625">
    <property type="entry name" value="JDOMAIN"/>
</dbReference>
<dbReference type="Pfam" id="PF12796">
    <property type="entry name" value="Ank_2"/>
    <property type="match status" value="1"/>
</dbReference>
<feature type="region of interest" description="Disordered" evidence="4">
    <location>
        <begin position="569"/>
        <end position="735"/>
    </location>
</feature>
<feature type="compositionally biased region" description="Basic and acidic residues" evidence="4">
    <location>
        <begin position="59"/>
        <end position="80"/>
    </location>
</feature>
<feature type="region of interest" description="Disordered" evidence="4">
    <location>
        <begin position="140"/>
        <end position="170"/>
    </location>
</feature>
<feature type="region of interest" description="Disordered" evidence="4">
    <location>
        <begin position="44"/>
        <end position="80"/>
    </location>
</feature>
<dbReference type="Proteomes" id="UP001642464">
    <property type="component" value="Unassembled WGS sequence"/>
</dbReference>
<organism evidence="6 7">
    <name type="scientific">Durusdinium trenchii</name>
    <dbReference type="NCBI Taxonomy" id="1381693"/>
    <lineage>
        <taxon>Eukaryota</taxon>
        <taxon>Sar</taxon>
        <taxon>Alveolata</taxon>
        <taxon>Dinophyceae</taxon>
        <taxon>Suessiales</taxon>
        <taxon>Symbiodiniaceae</taxon>
        <taxon>Durusdinium</taxon>
    </lineage>
</organism>
<dbReference type="SMART" id="SM00248">
    <property type="entry name" value="ANK"/>
    <property type="match status" value="3"/>
</dbReference>
<dbReference type="EMBL" id="CAXAMM010016207">
    <property type="protein sequence ID" value="CAK9038303.1"/>
    <property type="molecule type" value="Genomic_DNA"/>
</dbReference>
<sequence length="918" mass="102933">MAAATMLSSRMHSLARDLENQERRQRTIKNKLESEVANLRIEVSEAQNRAEEAEEQREELETKLREQREQEEAFKDEQRSREKDLLREIVALRFELAHKSSALRKEERKAAVLSGLLNDGDGNPTQAASDAVKSLFTLPKVDPKEDANKADAGNPAGSAGDGEEAEEEAAADLMDADAFVDAAKRGLFGVLRNVLKAEVNESRLDRLNKVMGRTLLEVAGQGPGALESIKALLDFGADVNACHPAEQGGRSVIHMAAAKGHGPVLATLLAVKGVDLDKQDARGRTALHLSARLRKPDTTKLLLRKGADSSIETPEGKTAQALAANSENAQWFSLSFSPMTIKQVFETPSLQFWNRSGLGLRRYKEERWKDAFEHFGAAIEVVRAHPKVTTRLDLSRLLRNHAKAALRLGEILAALRDCDEALEIDNTYEGVLEMRADCHWQLFDFARAAQDYETLRSTTSDKEKRAVFKERLEKAARSRDATHYDVLGIKTKASSAQIKRAFRQESIKWHPDKHNRSGEDAHRAQIQFQRINEAREVLANESKRRAYDFGTLRNRSNRSNYFYDDLYNFSEDDDDDDDDSDRSETEFPWNDEVLSTPLAHGKLSFRESQRLREEQNAEKQRQEEERKRESEARMQSLFEQEEREQQEKEWQRQREQEQQAQQKQHEQEAQQPQKAQQEQTKQEDESEDEELETDNSEDDDHELNDSFEAQIRSLGKKYGFDPDEGEFDDEDQAQDVMPVEWHTSFLRRMADMEAAGMFDPVAFSGDCEDEEEQANSSGSEADEAASVGSVGQPRKRMPKEEGSNDGDARSSASSTPLTGEQATEQEAEAEAEQTLGQNDTPTKDEAPSSGADAGENLAAPVPPLASEEAPPTPMTAGENMSPNSPSKATFVPGMLGSGSAKGRKSHRRARNRHRKASP</sequence>
<name>A0ABP0LH36_9DINO</name>
<feature type="compositionally biased region" description="Acidic residues" evidence="4">
    <location>
        <begin position="570"/>
        <end position="581"/>
    </location>
</feature>
<evidence type="ECO:0000313" key="7">
    <source>
        <dbReference type="Proteomes" id="UP001642464"/>
    </source>
</evidence>
<reference evidence="6 7" key="1">
    <citation type="submission" date="2024-02" db="EMBL/GenBank/DDBJ databases">
        <authorList>
            <person name="Chen Y."/>
            <person name="Shah S."/>
            <person name="Dougan E. K."/>
            <person name="Thang M."/>
            <person name="Chan C."/>
        </authorList>
    </citation>
    <scope>NUCLEOTIDE SEQUENCE [LARGE SCALE GENOMIC DNA]</scope>
</reference>
<dbReference type="SMART" id="SM00271">
    <property type="entry name" value="DnaJ"/>
    <property type="match status" value="1"/>
</dbReference>
<evidence type="ECO:0000313" key="6">
    <source>
        <dbReference type="EMBL" id="CAK9038303.1"/>
    </source>
</evidence>
<dbReference type="PROSITE" id="PS50297">
    <property type="entry name" value="ANK_REP_REGION"/>
    <property type="match status" value="2"/>
</dbReference>
<evidence type="ECO:0000259" key="5">
    <source>
        <dbReference type="PROSITE" id="PS50076"/>
    </source>
</evidence>
<dbReference type="InterPro" id="IPR036770">
    <property type="entry name" value="Ankyrin_rpt-contain_sf"/>
</dbReference>
<dbReference type="Gene3D" id="1.25.40.20">
    <property type="entry name" value="Ankyrin repeat-containing domain"/>
    <property type="match status" value="1"/>
</dbReference>
<dbReference type="PROSITE" id="PS50076">
    <property type="entry name" value="DNAJ_2"/>
    <property type="match status" value="1"/>
</dbReference>
<feature type="repeat" description="ANK" evidence="3">
    <location>
        <begin position="282"/>
        <end position="314"/>
    </location>
</feature>
<accession>A0ABP0LH36</accession>
<feature type="compositionally biased region" description="Acidic residues" evidence="4">
    <location>
        <begin position="721"/>
        <end position="733"/>
    </location>
</feature>
<feature type="domain" description="J" evidence="5">
    <location>
        <begin position="482"/>
        <end position="551"/>
    </location>
</feature>
<dbReference type="CDD" id="cd06257">
    <property type="entry name" value="DnaJ"/>
    <property type="match status" value="1"/>
</dbReference>
<dbReference type="InterPro" id="IPR002110">
    <property type="entry name" value="Ankyrin_rpt"/>
</dbReference>
<comment type="caution">
    <text evidence="6">The sequence shown here is derived from an EMBL/GenBank/DDBJ whole genome shotgun (WGS) entry which is preliminary data.</text>
</comment>
<keyword evidence="7" id="KW-1185">Reference proteome</keyword>
<feature type="compositionally biased region" description="Basic and acidic residues" evidence="4">
    <location>
        <begin position="798"/>
        <end position="808"/>
    </location>
</feature>
<dbReference type="PROSITE" id="PS50088">
    <property type="entry name" value="ANK_REPEAT"/>
    <property type="match status" value="2"/>
</dbReference>
<feature type="compositionally biased region" description="Basic and acidic residues" evidence="4">
    <location>
        <begin position="604"/>
        <end position="632"/>
    </location>
</feature>
<dbReference type="SUPFAM" id="SSF46565">
    <property type="entry name" value="Chaperone J-domain"/>
    <property type="match status" value="1"/>
</dbReference>
<dbReference type="InterPro" id="IPR036869">
    <property type="entry name" value="J_dom_sf"/>
</dbReference>
<keyword evidence="3" id="KW-0040">ANK repeat</keyword>
<dbReference type="InterPro" id="IPR001623">
    <property type="entry name" value="DnaJ_domain"/>
</dbReference>
<feature type="repeat" description="ANK" evidence="3">
    <location>
        <begin position="248"/>
        <end position="281"/>
    </location>
</feature>
<feature type="region of interest" description="Disordered" evidence="4">
    <location>
        <begin position="760"/>
        <end position="918"/>
    </location>
</feature>
<evidence type="ECO:0000256" key="2">
    <source>
        <dbReference type="ARBA" id="ARBA00022803"/>
    </source>
</evidence>
<evidence type="ECO:0000256" key="1">
    <source>
        <dbReference type="ARBA" id="ARBA00022737"/>
    </source>
</evidence>
<feature type="compositionally biased region" description="Low complexity" evidence="4">
    <location>
        <begin position="669"/>
        <end position="679"/>
    </location>
</feature>
<dbReference type="Gene3D" id="1.25.40.10">
    <property type="entry name" value="Tetratricopeptide repeat domain"/>
    <property type="match status" value="1"/>
</dbReference>
<feature type="compositionally biased region" description="Basic residues" evidence="4">
    <location>
        <begin position="901"/>
        <end position="918"/>
    </location>
</feature>
<evidence type="ECO:0000256" key="3">
    <source>
        <dbReference type="PROSITE-ProRule" id="PRU00023"/>
    </source>
</evidence>
<feature type="compositionally biased region" description="Basic and acidic residues" evidence="4">
    <location>
        <begin position="643"/>
        <end position="668"/>
    </location>
</feature>
<proteinExistence type="predicted"/>
<dbReference type="InterPro" id="IPR011990">
    <property type="entry name" value="TPR-like_helical_dom_sf"/>
</dbReference>
<dbReference type="PANTHER" id="PTHR45188:SF2">
    <property type="entry name" value="DNAJ HOMOLOG SUBFAMILY C MEMBER 7"/>
    <property type="match status" value="1"/>
</dbReference>
<feature type="region of interest" description="Disordered" evidence="4">
    <location>
        <begin position="1"/>
        <end position="31"/>
    </location>
</feature>